<accession>A0ABZ2G9B9</accession>
<proteinExistence type="predicted"/>
<dbReference type="RefSeq" id="WP_264498312.1">
    <property type="nucleotide sequence ID" value="NZ_CP109947.1"/>
</dbReference>
<dbReference type="PRINTS" id="PR00482">
    <property type="entry name" value="OMPTIN"/>
</dbReference>
<dbReference type="InterPro" id="IPR000036">
    <property type="entry name" value="Peptidase_A26_omptin"/>
</dbReference>
<dbReference type="SUPFAM" id="SSF69917">
    <property type="entry name" value="OMPT-like"/>
    <property type="match status" value="1"/>
</dbReference>
<dbReference type="Pfam" id="PF01278">
    <property type="entry name" value="Omptin"/>
    <property type="match status" value="1"/>
</dbReference>
<sequence length="300" mass="34514">MSGITLAKEKTLRLNHVNALTGSLAFGFLAGESKEFLYHPPSGGQKASELDWKIDNALIIKGELSYDFSPRFSVGIRGWSTLAPGNGTMDDYDWTYANRPEWSHWSHHERTDLNYGNEIDLNVIGWMIKTPDYKVGLTVGYQKTAFSWSAFGGEFDYDDRHGGREKFTLPDSIKIIGYQQRYSMPYIGFIGSWRKQDIEFGGMVKFSNLVRAKNKDNHYDRDITLRAKGRNSLHFSATLNAGYYILPQTKLYAEAVYARYEEAKSAMTWQERDYTEYYDGDWNGMDNKHYTLSLGIQHIF</sequence>
<evidence type="ECO:0000313" key="2">
    <source>
        <dbReference type="Proteomes" id="UP001379444"/>
    </source>
</evidence>
<gene>
    <name evidence="1" type="ORF">QNA12_13825</name>
</gene>
<keyword evidence="2" id="KW-1185">Reference proteome</keyword>
<organism evidence="1 2">
    <name type="scientific">Pectobacterium cacticida</name>
    <dbReference type="NCBI Taxonomy" id="69221"/>
    <lineage>
        <taxon>Bacteria</taxon>
        <taxon>Pseudomonadati</taxon>
        <taxon>Pseudomonadota</taxon>
        <taxon>Gammaproteobacteria</taxon>
        <taxon>Enterobacterales</taxon>
        <taxon>Pectobacteriaceae</taxon>
        <taxon>Pectobacterium</taxon>
    </lineage>
</organism>
<dbReference type="Proteomes" id="UP001379444">
    <property type="component" value="Chromosome"/>
</dbReference>
<dbReference type="InterPro" id="IPR020080">
    <property type="entry name" value="OM_adhesin/peptidase_omptin"/>
</dbReference>
<protein>
    <submittedName>
        <fullName evidence="1">Omptin family outer membrane protease</fullName>
    </submittedName>
</protein>
<dbReference type="GO" id="GO:0006508">
    <property type="term" value="P:proteolysis"/>
    <property type="evidence" value="ECO:0007669"/>
    <property type="project" value="UniProtKB-KW"/>
</dbReference>
<keyword evidence="1" id="KW-0645">Protease</keyword>
<reference evidence="1 2" key="1">
    <citation type="journal article" date="2024" name="Front. Plant Sci.">
        <title>Comprehensive phenomic and genomic studies of the species, Pectobacterium cacticida and proposal for reclassification as Alcorniella cacticida comb. nov.</title>
        <authorList>
            <person name="Jonca J."/>
            <person name="Pirhonen M."/>
            <person name="Waleron M.M."/>
            <person name="Gawor J."/>
            <person name="Mrozik A."/>
            <person name="Smoktunowicz M."/>
            <person name="Waleron K."/>
            <person name="Waleron M."/>
        </authorList>
    </citation>
    <scope>NUCLEOTIDE SEQUENCE [LARGE SCALE GENOMIC DNA]</scope>
    <source>
        <strain evidence="1 2">DPMP6</strain>
    </source>
</reference>
<name>A0ABZ2G9B9_9GAMM</name>
<dbReference type="Gene3D" id="2.40.128.90">
    <property type="entry name" value="OMPT-like"/>
    <property type="match status" value="1"/>
</dbReference>
<keyword evidence="1" id="KW-0378">Hydrolase</keyword>
<dbReference type="GO" id="GO:0008233">
    <property type="term" value="F:peptidase activity"/>
    <property type="evidence" value="ECO:0007669"/>
    <property type="project" value="UniProtKB-KW"/>
</dbReference>
<dbReference type="InterPro" id="IPR053724">
    <property type="entry name" value="OMP_A26_sf"/>
</dbReference>
<dbReference type="PIRSF" id="PIRSF001522">
    <property type="entry name" value="Peptidase_A26"/>
    <property type="match status" value="1"/>
</dbReference>
<dbReference type="EMBL" id="CP125967">
    <property type="protein sequence ID" value="WWO37624.1"/>
    <property type="molecule type" value="Genomic_DNA"/>
</dbReference>
<evidence type="ECO:0000313" key="1">
    <source>
        <dbReference type="EMBL" id="WWO37624.1"/>
    </source>
</evidence>